<dbReference type="SUPFAM" id="SSF52047">
    <property type="entry name" value="RNI-like"/>
    <property type="match status" value="1"/>
</dbReference>
<reference evidence="2" key="1">
    <citation type="journal article" date="2022" name="bioRxiv">
        <title>Genomics of Preaxostyla Flagellates Illuminates Evolutionary Transitions and the Path Towards Mitochondrial Loss.</title>
        <authorList>
            <person name="Novak L.V.F."/>
            <person name="Treitli S.C."/>
            <person name="Pyrih J."/>
            <person name="Halakuc P."/>
            <person name="Pipaliya S.V."/>
            <person name="Vacek V."/>
            <person name="Brzon O."/>
            <person name="Soukal P."/>
            <person name="Eme L."/>
            <person name="Dacks J.B."/>
            <person name="Karnkowska A."/>
            <person name="Elias M."/>
            <person name="Hampl V."/>
        </authorList>
    </citation>
    <scope>NUCLEOTIDE SEQUENCE</scope>
    <source>
        <strain evidence="2">RCP-MX</strain>
    </source>
</reference>
<feature type="region of interest" description="Disordered" evidence="1">
    <location>
        <begin position="748"/>
        <end position="778"/>
    </location>
</feature>
<accession>A0ABQ8UCK8</accession>
<evidence type="ECO:0000256" key="1">
    <source>
        <dbReference type="SAM" id="MobiDB-lite"/>
    </source>
</evidence>
<organism evidence="2 3">
    <name type="scientific">Paratrimastix pyriformis</name>
    <dbReference type="NCBI Taxonomy" id="342808"/>
    <lineage>
        <taxon>Eukaryota</taxon>
        <taxon>Metamonada</taxon>
        <taxon>Preaxostyla</taxon>
        <taxon>Paratrimastigidae</taxon>
        <taxon>Paratrimastix</taxon>
    </lineage>
</organism>
<dbReference type="InterPro" id="IPR032675">
    <property type="entry name" value="LRR_dom_sf"/>
</dbReference>
<dbReference type="Proteomes" id="UP001141327">
    <property type="component" value="Unassembled WGS sequence"/>
</dbReference>
<dbReference type="PANTHER" id="PTHR13318">
    <property type="entry name" value="PARTNER OF PAIRED, ISOFORM B-RELATED"/>
    <property type="match status" value="1"/>
</dbReference>
<evidence type="ECO:0008006" key="4">
    <source>
        <dbReference type="Google" id="ProtNLM"/>
    </source>
</evidence>
<proteinExistence type="predicted"/>
<protein>
    <recommendedName>
        <fullName evidence="4">F-box domain-containing protein</fullName>
    </recommendedName>
</protein>
<gene>
    <name evidence="2" type="ORF">PAPYR_9403</name>
</gene>
<evidence type="ECO:0000313" key="2">
    <source>
        <dbReference type="EMBL" id="KAJ4455596.1"/>
    </source>
</evidence>
<keyword evidence="3" id="KW-1185">Reference proteome</keyword>
<dbReference type="PANTHER" id="PTHR13318:SF95">
    <property type="entry name" value="F-BOX PROTEIN YLR352W"/>
    <property type="match status" value="1"/>
</dbReference>
<sequence length="778" mass="84926">MEGQAALFDQLPQEILPLIVENSGTADAFHTYLPLIGTSHLIRERLRGTLRSVSISDPTDNNTERKLGWAPDFSLPAETISLLLGPCKSLQDLTLGFALTRSGREEASYCRWIDVVFGGHPNIRSLRLSNEFCRSLTLGAIDRIFSHLPHLETLHVHSIARTRRWGEALFESLGRYCPGLHTLAYQNTVVSSNPCALQACRALRSLSLEYPDRSREARMALARGGWTDPGLPSDPQLEGVLSQLPQLEFLSTPDLGVVQAHPDLATRLDVPAWLQRRNHGAGGGHYPAAYPRLTRLRMQEFGTGCLPLLVAVAPHLRVFRANLQHHIDVGRLLSALQSAPRLSEVLLQSYPVASFAGLPELCARLEHFTMDSEERMTSRDGVLLIQSERLITLALNLPADLRKITVECPGLVRLSLPNAPATMELRCPALRRLQPTHAQRLVALVPMPALRSVDLRWAHQAKDSILWLDDLGAFPGLETLTDITLESHRWAQWLAEAPVARLGANIDFGPSLSEKTRGWKGMRVGLGTRGGAAPAVEPATLAISLAPALRELHLSLIRPPSRPLVIRSPTLAVLSLYSREVSLVLQCPALRTLGVDVKSLVLEGPATPPLERLRWQSVARSKAASAVDELARLLGIVAPTLTYFSSPTGVAWATVGPQVSAMPRLEFLDVFSPTGPVIDLTSTTLRRLIMSDYSPSARIEVHCPALESLQLYGGPPAHLAIDEAPYLIRLDGAQHVFDGVESAFPGVMLPPAEEDGDDQSAGSGDSADDVFLGEPFDD</sequence>
<name>A0ABQ8UCK8_9EUKA</name>
<comment type="caution">
    <text evidence="2">The sequence shown here is derived from an EMBL/GenBank/DDBJ whole genome shotgun (WGS) entry which is preliminary data.</text>
</comment>
<dbReference type="EMBL" id="JAPMOS010000100">
    <property type="protein sequence ID" value="KAJ4455596.1"/>
    <property type="molecule type" value="Genomic_DNA"/>
</dbReference>
<dbReference type="Gene3D" id="3.80.10.10">
    <property type="entry name" value="Ribonuclease Inhibitor"/>
    <property type="match status" value="1"/>
</dbReference>
<evidence type="ECO:0000313" key="3">
    <source>
        <dbReference type="Proteomes" id="UP001141327"/>
    </source>
</evidence>